<dbReference type="Proteomes" id="UP000807115">
    <property type="component" value="Chromosome 9"/>
</dbReference>
<organism evidence="2 3">
    <name type="scientific">Sorghum bicolor</name>
    <name type="common">Sorghum</name>
    <name type="synonym">Sorghum vulgare</name>
    <dbReference type="NCBI Taxonomy" id="4558"/>
    <lineage>
        <taxon>Eukaryota</taxon>
        <taxon>Viridiplantae</taxon>
        <taxon>Streptophyta</taxon>
        <taxon>Embryophyta</taxon>
        <taxon>Tracheophyta</taxon>
        <taxon>Spermatophyta</taxon>
        <taxon>Magnoliopsida</taxon>
        <taxon>Liliopsida</taxon>
        <taxon>Poales</taxon>
        <taxon>Poaceae</taxon>
        <taxon>PACMAD clade</taxon>
        <taxon>Panicoideae</taxon>
        <taxon>Andropogonodae</taxon>
        <taxon>Andropogoneae</taxon>
        <taxon>Sorghinae</taxon>
        <taxon>Sorghum</taxon>
    </lineage>
</organism>
<reference evidence="2" key="2">
    <citation type="submission" date="2020-10" db="EMBL/GenBank/DDBJ databases">
        <authorList>
            <person name="Cooper E.A."/>
            <person name="Brenton Z.W."/>
            <person name="Flinn B.S."/>
            <person name="Jenkins J."/>
            <person name="Shu S."/>
            <person name="Flowers D."/>
            <person name="Luo F."/>
            <person name="Wang Y."/>
            <person name="Xia P."/>
            <person name="Barry K."/>
            <person name="Daum C."/>
            <person name="Lipzen A."/>
            <person name="Yoshinaga Y."/>
            <person name="Schmutz J."/>
            <person name="Saski C."/>
            <person name="Vermerris W."/>
            <person name="Kresovich S."/>
        </authorList>
    </citation>
    <scope>NUCLEOTIDE SEQUENCE</scope>
</reference>
<keyword evidence="1" id="KW-0472">Membrane</keyword>
<comment type="caution">
    <text evidence="2">The sequence shown here is derived from an EMBL/GenBank/DDBJ whole genome shotgun (WGS) entry which is preliminary data.</text>
</comment>
<sequence>MVLSRRCSRFQSLLQYCVLRCCFSCFNLHVVVVCFMLLQQQFGVVVVLCSWCFRCSI</sequence>
<name>A0A921QAX8_SORBI</name>
<proteinExistence type="predicted"/>
<gene>
    <name evidence="2" type="ORF">BDA96_09G167500</name>
</gene>
<accession>A0A921QAX8</accession>
<evidence type="ECO:0000313" key="2">
    <source>
        <dbReference type="EMBL" id="KAG0518341.1"/>
    </source>
</evidence>
<feature type="transmembrane region" description="Helical" evidence="1">
    <location>
        <begin position="12"/>
        <end position="38"/>
    </location>
</feature>
<dbReference type="EMBL" id="CM027688">
    <property type="protein sequence ID" value="KAG0518341.1"/>
    <property type="molecule type" value="Genomic_DNA"/>
</dbReference>
<evidence type="ECO:0000256" key="1">
    <source>
        <dbReference type="SAM" id="Phobius"/>
    </source>
</evidence>
<evidence type="ECO:0000313" key="3">
    <source>
        <dbReference type="Proteomes" id="UP000807115"/>
    </source>
</evidence>
<reference evidence="2" key="1">
    <citation type="journal article" date="2019" name="BMC Genomics">
        <title>A new reference genome for Sorghum bicolor reveals high levels of sequence similarity between sweet and grain genotypes: implications for the genetics of sugar metabolism.</title>
        <authorList>
            <person name="Cooper E.A."/>
            <person name="Brenton Z.W."/>
            <person name="Flinn B.S."/>
            <person name="Jenkins J."/>
            <person name="Shu S."/>
            <person name="Flowers D."/>
            <person name="Luo F."/>
            <person name="Wang Y."/>
            <person name="Xia P."/>
            <person name="Barry K."/>
            <person name="Daum C."/>
            <person name="Lipzen A."/>
            <person name="Yoshinaga Y."/>
            <person name="Schmutz J."/>
            <person name="Saski C."/>
            <person name="Vermerris W."/>
            <person name="Kresovich S."/>
        </authorList>
    </citation>
    <scope>NUCLEOTIDE SEQUENCE</scope>
</reference>
<keyword evidence="1" id="KW-1133">Transmembrane helix</keyword>
<protein>
    <submittedName>
        <fullName evidence="2">Uncharacterized protein</fullName>
    </submittedName>
</protein>
<keyword evidence="1" id="KW-0812">Transmembrane</keyword>
<dbReference type="AlphaFoldDB" id="A0A921QAX8"/>